<evidence type="ECO:0000256" key="13">
    <source>
        <dbReference type="ARBA" id="ARBA00023136"/>
    </source>
</evidence>
<evidence type="ECO:0000256" key="14">
    <source>
        <dbReference type="ARBA" id="ARBA00023242"/>
    </source>
</evidence>
<dbReference type="PROSITE" id="PS50196">
    <property type="entry name" value="RANBD1"/>
    <property type="match status" value="1"/>
</dbReference>
<dbReference type="GO" id="GO:0031965">
    <property type="term" value="C:nuclear membrane"/>
    <property type="evidence" value="ECO:0007669"/>
    <property type="project" value="UniProtKB-SubCell"/>
</dbReference>
<evidence type="ECO:0000313" key="22">
    <source>
        <dbReference type="EMBL" id="NXU57244.1"/>
    </source>
</evidence>
<dbReference type="GO" id="GO:0051028">
    <property type="term" value="P:mRNA transport"/>
    <property type="evidence" value="ECO:0007669"/>
    <property type="project" value="UniProtKB-KW"/>
</dbReference>
<feature type="region of interest" description="Disordered" evidence="20">
    <location>
        <begin position="201"/>
        <end position="228"/>
    </location>
</feature>
<evidence type="ECO:0000256" key="8">
    <source>
        <dbReference type="ARBA" id="ARBA00022843"/>
    </source>
</evidence>
<keyword evidence="13" id="KW-0472">Membrane</keyword>
<keyword evidence="11" id="KW-0811">Translocation</keyword>
<proteinExistence type="predicted"/>
<feature type="non-terminal residue" evidence="22">
    <location>
        <position position="464"/>
    </location>
</feature>
<dbReference type="CDD" id="cd13170">
    <property type="entry name" value="RanBD_NUP50"/>
    <property type="match status" value="1"/>
</dbReference>
<keyword evidence="10" id="KW-0007">Acetylation</keyword>
<dbReference type="GO" id="GO:0005643">
    <property type="term" value="C:nuclear pore"/>
    <property type="evidence" value="ECO:0007669"/>
    <property type="project" value="UniProtKB-SubCell"/>
</dbReference>
<evidence type="ECO:0000256" key="5">
    <source>
        <dbReference type="ARBA" id="ARBA00022553"/>
    </source>
</evidence>
<feature type="compositionally biased region" description="Basic and acidic residues" evidence="20">
    <location>
        <begin position="1"/>
        <end position="16"/>
    </location>
</feature>
<evidence type="ECO:0000256" key="2">
    <source>
        <dbReference type="ARBA" id="ARBA00004620"/>
    </source>
</evidence>
<dbReference type="Gene3D" id="2.30.29.30">
    <property type="entry name" value="Pleckstrin-homology domain (PH domain)/Phosphotyrosine-binding domain (PTB)"/>
    <property type="match status" value="1"/>
</dbReference>
<evidence type="ECO:0000256" key="4">
    <source>
        <dbReference type="ARBA" id="ARBA00022499"/>
    </source>
</evidence>
<keyword evidence="7" id="KW-0509">mRNA transport</keyword>
<dbReference type="SMART" id="SM00160">
    <property type="entry name" value="RanBD"/>
    <property type="match status" value="1"/>
</dbReference>
<evidence type="ECO:0000313" key="23">
    <source>
        <dbReference type="Proteomes" id="UP000582182"/>
    </source>
</evidence>
<evidence type="ECO:0000256" key="15">
    <source>
        <dbReference type="ARBA" id="ARBA00054952"/>
    </source>
</evidence>
<accession>A0A7L3LT10</accession>
<evidence type="ECO:0000256" key="1">
    <source>
        <dbReference type="ARBA" id="ARBA00004567"/>
    </source>
</evidence>
<keyword evidence="14" id="KW-0539">Nucleus</keyword>
<keyword evidence="3" id="KW-0813">Transport</keyword>
<name>A0A7L3LT10_9CHAR</name>
<dbReference type="InterPro" id="IPR045255">
    <property type="entry name" value="RanBP1-like"/>
</dbReference>
<keyword evidence="8" id="KW-0832">Ubl conjugation</keyword>
<evidence type="ECO:0000256" key="17">
    <source>
        <dbReference type="ARBA" id="ARBA00079821"/>
    </source>
</evidence>
<dbReference type="AlphaFoldDB" id="A0A7L3LT10"/>
<dbReference type="FunFam" id="2.30.29.30:FF:000179">
    <property type="entry name" value="Nuclear pore complex protein Nup50"/>
    <property type="match status" value="1"/>
</dbReference>
<feature type="domain" description="RanBD1" evidence="21">
    <location>
        <begin position="307"/>
        <end position="464"/>
    </location>
</feature>
<dbReference type="PANTHER" id="PTHR23138">
    <property type="entry name" value="RAN BINDING PROTEIN"/>
    <property type="match status" value="1"/>
</dbReference>
<keyword evidence="9" id="KW-0653">Protein transport</keyword>
<dbReference type="SUPFAM" id="SSF50729">
    <property type="entry name" value="PH domain-like"/>
    <property type="match status" value="1"/>
</dbReference>
<dbReference type="Pfam" id="PF00638">
    <property type="entry name" value="Ran_BP1"/>
    <property type="match status" value="1"/>
</dbReference>
<dbReference type="InterPro" id="IPR011993">
    <property type="entry name" value="PH-like_dom_sf"/>
</dbReference>
<evidence type="ECO:0000256" key="9">
    <source>
        <dbReference type="ARBA" id="ARBA00022927"/>
    </source>
</evidence>
<keyword evidence="5" id="KW-0597">Phosphoprotein</keyword>
<reference evidence="22 23" key="1">
    <citation type="submission" date="2019-09" db="EMBL/GenBank/DDBJ databases">
        <title>Bird 10,000 Genomes (B10K) Project - Family phase.</title>
        <authorList>
            <person name="Zhang G."/>
        </authorList>
    </citation>
    <scope>NUCLEOTIDE SEQUENCE [LARGE SCALE GENOMIC DNA]</scope>
    <source>
        <strain evidence="22">B10K-DU-029-46</strain>
    </source>
</reference>
<feature type="region of interest" description="Disordered" evidence="20">
    <location>
        <begin position="1"/>
        <end position="24"/>
    </location>
</feature>
<sequence length="464" mass="49785">MAKRIAEKELTDRNWDQEDEAEEVGTFSVASEEVLKNRAIKKAKRRNVGSESESGGAFKGFKGFILPSGKGGGGFSGFGNGAGIKSLGGLSNGSISSSPLSSLKTTSETPSAFGSTMSNGPTTTAVTEKKSASPKANGGNQLSSSGFAQSKVYSSNVYHKQLAALNCSVRDWIVKHVNTNPLCDLTPIFRDYEKYLANIEQQHGSSSDSGSENENKTPVSESVSSTFGNSKLQQGSTFLFNTTATEGTLDKKPEAASKNKDLSLGATSTVSFNFKKSVDSSSLGSGTLSSFSFSPGNSSLFGKDMNHDKPVAAVSTNVLEAQTESGNNDDKGGEEEEEEPPKVIVNEIKEEDAFYSKKCKLFYKKDNEFKEKGVGTLHLKPSENEKAQLLVRADTNLGNILLNVLIPHKMPCTRTGKNNVLIVCVPNPPIDEKNPNVPVTMLIRVKTSEDADELHKILLEKKEA</sequence>
<protein>
    <recommendedName>
        <fullName evidence="16">Nuclear pore complex protein Nup50</fullName>
    </recommendedName>
    <alternativeName>
        <fullName evidence="17">50 kDa nucleoporin</fullName>
    </alternativeName>
    <alternativeName>
        <fullName evidence="18">Nuclear pore-associated protein 60 kDa-like</fullName>
    </alternativeName>
    <alternativeName>
        <fullName evidence="19">Nucleoporin Nup50</fullName>
    </alternativeName>
</protein>
<feature type="region of interest" description="Disordered" evidence="20">
    <location>
        <begin position="98"/>
        <end position="144"/>
    </location>
</feature>
<evidence type="ECO:0000256" key="11">
    <source>
        <dbReference type="ARBA" id="ARBA00023010"/>
    </source>
</evidence>
<evidence type="ECO:0000256" key="20">
    <source>
        <dbReference type="SAM" id="MobiDB-lite"/>
    </source>
</evidence>
<keyword evidence="4" id="KW-1017">Isopeptide bond</keyword>
<evidence type="ECO:0000256" key="19">
    <source>
        <dbReference type="ARBA" id="ARBA00081812"/>
    </source>
</evidence>
<feature type="compositionally biased region" description="Polar residues" evidence="20">
    <location>
        <begin position="216"/>
        <end position="228"/>
    </location>
</feature>
<comment type="subcellular location">
    <subcellularLocation>
        <location evidence="2">Nucleus membrane</location>
        <topology evidence="2">Peripheral membrane protein</topology>
        <orientation evidence="2">Nucleoplasmic side</orientation>
    </subcellularLocation>
    <subcellularLocation>
        <location evidence="1">Nucleus</location>
        <location evidence="1">Nuclear pore complex</location>
    </subcellularLocation>
</comment>
<evidence type="ECO:0000256" key="10">
    <source>
        <dbReference type="ARBA" id="ARBA00022990"/>
    </source>
</evidence>
<feature type="region of interest" description="Disordered" evidence="20">
    <location>
        <begin position="319"/>
        <end position="341"/>
    </location>
</feature>
<evidence type="ECO:0000256" key="18">
    <source>
        <dbReference type="ARBA" id="ARBA00081490"/>
    </source>
</evidence>
<gene>
    <name evidence="22" type="primary">Nup50</name>
    <name evidence="22" type="ORF">TURVEL_R12055</name>
</gene>
<dbReference type="InterPro" id="IPR000156">
    <property type="entry name" value="Ran_bind_dom"/>
</dbReference>
<feature type="non-terminal residue" evidence="22">
    <location>
        <position position="1"/>
    </location>
</feature>
<keyword evidence="6" id="KW-0677">Repeat</keyword>
<feature type="compositionally biased region" description="Low complexity" evidence="20">
    <location>
        <begin position="98"/>
        <end position="111"/>
    </location>
</feature>
<dbReference type="Proteomes" id="UP000582182">
    <property type="component" value="Unassembled WGS sequence"/>
</dbReference>
<dbReference type="Pfam" id="PF08911">
    <property type="entry name" value="NUP50"/>
    <property type="match status" value="1"/>
</dbReference>
<keyword evidence="12" id="KW-0906">Nuclear pore complex</keyword>
<keyword evidence="23" id="KW-1185">Reference proteome</keyword>
<dbReference type="OrthoDB" id="10062131at2759"/>
<dbReference type="GO" id="GO:0006606">
    <property type="term" value="P:protein import into nucleus"/>
    <property type="evidence" value="ECO:0007669"/>
    <property type="project" value="TreeGrafter"/>
</dbReference>
<evidence type="ECO:0000256" key="6">
    <source>
        <dbReference type="ARBA" id="ARBA00022737"/>
    </source>
</evidence>
<comment type="function">
    <text evidence="15">Component of the nuclear pore complex that has a direct role in nuclear protein import. Actively displaces NLSs from importin-alpha, and facilitates disassembly of the importin-alpha:beta-cargo complex and importin recycling. Interacts with regulatory proteins of cell cycle progression including CDKN1B. This interaction is required for correct intracellular transport and degradation of CDKN1B.</text>
</comment>
<evidence type="ECO:0000256" key="3">
    <source>
        <dbReference type="ARBA" id="ARBA00022448"/>
    </source>
</evidence>
<feature type="compositionally biased region" description="Polar residues" evidence="20">
    <location>
        <begin position="112"/>
        <end position="126"/>
    </location>
</feature>
<dbReference type="EMBL" id="VZTY01028874">
    <property type="protein sequence ID" value="NXU57244.1"/>
    <property type="molecule type" value="Genomic_DNA"/>
</dbReference>
<evidence type="ECO:0000256" key="7">
    <source>
        <dbReference type="ARBA" id="ARBA00022816"/>
    </source>
</evidence>
<dbReference type="PANTHER" id="PTHR23138:SF141">
    <property type="entry name" value="NUCLEAR PORE COMPLEX PROTEIN NUP50"/>
    <property type="match status" value="1"/>
</dbReference>
<evidence type="ECO:0000256" key="16">
    <source>
        <dbReference type="ARBA" id="ARBA00069163"/>
    </source>
</evidence>
<evidence type="ECO:0000256" key="12">
    <source>
        <dbReference type="ARBA" id="ARBA00023132"/>
    </source>
</evidence>
<dbReference type="InterPro" id="IPR015007">
    <property type="entry name" value="NUP2/50/61"/>
</dbReference>
<organism evidence="22 23">
    <name type="scientific">Turnix velox</name>
    <name type="common">Little buttonquail</name>
    <dbReference type="NCBI Taxonomy" id="2529409"/>
    <lineage>
        <taxon>Eukaryota</taxon>
        <taxon>Metazoa</taxon>
        <taxon>Chordata</taxon>
        <taxon>Craniata</taxon>
        <taxon>Vertebrata</taxon>
        <taxon>Euteleostomi</taxon>
        <taxon>Archelosauria</taxon>
        <taxon>Archosauria</taxon>
        <taxon>Dinosauria</taxon>
        <taxon>Saurischia</taxon>
        <taxon>Theropoda</taxon>
        <taxon>Coelurosauria</taxon>
        <taxon>Aves</taxon>
        <taxon>Neognathae</taxon>
        <taxon>Neoaves</taxon>
        <taxon>Charadriiformes</taxon>
        <taxon>Turnicidae</taxon>
        <taxon>Turnix</taxon>
    </lineage>
</organism>
<evidence type="ECO:0000259" key="21">
    <source>
        <dbReference type="PROSITE" id="PS50196"/>
    </source>
</evidence>
<comment type="caution">
    <text evidence="22">The sequence shown here is derived from an EMBL/GenBank/DDBJ whole genome shotgun (WGS) entry which is preliminary data.</text>
</comment>